<reference evidence="2 3" key="1">
    <citation type="journal article" date="2003" name="J. Bacteriol.">
        <title>Comparative analyses of the complete genome sequences of Pierce's disease and citrus variegated chlorosis strains of Xylella fastidiosa.</title>
        <authorList>
            <person name="Van Sluys M.A."/>
            <person name="de Oliveira M.C."/>
            <person name="Monteiro-Vitorello C.B."/>
            <person name="Miyaki C.Y."/>
            <person name="Furlan L.R."/>
            <person name="Camargo L.E."/>
            <person name="da Silva A.C."/>
            <person name="Moon D.H."/>
            <person name="Takita M.A."/>
            <person name="Lemos E.G."/>
            <person name="Machado M.A."/>
            <person name="Ferro M.I."/>
            <person name="da Silva F.R."/>
            <person name="Goldman M.H."/>
            <person name="Goldman G.H."/>
            <person name="Lemos M.V."/>
            <person name="El-Dorry H."/>
            <person name="Tsai S.M."/>
            <person name="Carrer H."/>
            <person name="Carraro D.M."/>
            <person name="de Oliveira R.C."/>
            <person name="Nunes L.R."/>
            <person name="Siqueira W.J."/>
            <person name="Coutinho L.L."/>
            <person name="Kimura E.T."/>
            <person name="Ferro E.S."/>
            <person name="Harakava R."/>
            <person name="Kuramae E.E."/>
            <person name="Marino C.L."/>
            <person name="Giglioti E."/>
            <person name="Abreu I.L."/>
            <person name="Alves L.M."/>
            <person name="do Amaral A.M."/>
            <person name="Baia G.S."/>
            <person name="Blanco S.R."/>
            <person name="Brito M.S."/>
            <person name="Cannavan F.S."/>
            <person name="Celestino A.V."/>
            <person name="da Cunha A.F."/>
            <person name="Fenille R.C."/>
            <person name="Ferro J.A."/>
            <person name="Formighieri E.F."/>
            <person name="Kishi L.T."/>
            <person name="Leoni S.G."/>
            <person name="Oliveira A.R."/>
            <person name="Rosa V.E.Jr."/>
            <person name="Sassaki F.T."/>
            <person name="Sena J.A."/>
            <person name="de Souza A.A."/>
            <person name="Truffi D."/>
            <person name="Tsukumo F."/>
            <person name="Yanai G.M."/>
            <person name="Zaros L.G."/>
            <person name="Civerolo E.L."/>
            <person name="Simpson A.J."/>
            <person name="Almeida N.F.Jr."/>
            <person name="Setubal J.C."/>
            <person name="Kitajima J.P."/>
        </authorList>
    </citation>
    <scope>NUCLEOTIDE SEQUENCE [LARGE SCALE GENOMIC DNA]</scope>
    <source>
        <strain evidence="3">Temecula1 / ATCC 700964</strain>
    </source>
</reference>
<feature type="transmembrane region" description="Helical" evidence="1">
    <location>
        <begin position="199"/>
        <end position="220"/>
    </location>
</feature>
<dbReference type="EMBL" id="AE009442">
    <property type="protein sequence ID" value="AAO29381.1"/>
    <property type="molecule type" value="Genomic_DNA"/>
</dbReference>
<sequence length="695" mass="78671">MSINIRYKKYHMIKVTAIYQQDPPPFRQWHLLMPIMLLALGLLLILATHVNYFRGVPGDLGDARFNGIILEYFYRWVSGGNESLLSPGFFYPMPGALAFSDNHWGTAWIYSIYRILGFDRYVAYDLWYLTGYLLNFASMHFVLRKLGYSVAAAAWGAFFFTFGMPTVAHHVGHAQLSYCFPAPLALLCWQRFRQLGAPLWLGWGALAVALQFYVSIYLGYFLSLLLLAWIAAQCWIERTSPLTWFAGFGAWVNSNRRDALFLFLLLGLVVTSLLVLMYPYVLYSKLYGFSRDSHDISSMLPRISSYFISDISTIWHTFSDHVGKDLPMRHEHQMFVGLGALLLVVLALTLNRSPIVNVSIISLALLMLFTLNIKDQSFYLLFADFPGVNSIRAVSRIILILMIPLAILIASGIDAARLKSGRWIILAASLCVALMIETILMKGQFYDIAEAKMRAATLDQKLPAHLNASTVIFVPVNTSEPSFMTELDGMLLAQERGLKTLNGYSGNFPNGYSTNDPTQPACLQAVSRMESARRFYAGHLGENLDMGIFKYFVALDTPNCSEGDWREIPNEQIKRIKLGIINVKKLCDGRYEVKVKVDNQSEYPLLVLPKEHPLRLSWQVHPKGTTPKIDAWVPRVDFPQGEDITAGAQRYIRFPINVDESGDVILSVSLVLEGRVWLHDQGFSIVQKKLNEKYK</sequence>
<feature type="transmembrane region" description="Helical" evidence="1">
    <location>
        <begin position="332"/>
        <end position="350"/>
    </location>
</feature>
<evidence type="ECO:0008006" key="4">
    <source>
        <dbReference type="Google" id="ProtNLM"/>
    </source>
</evidence>
<dbReference type="Proteomes" id="UP000002516">
    <property type="component" value="Chromosome"/>
</dbReference>
<evidence type="ECO:0000313" key="3">
    <source>
        <dbReference type="Proteomes" id="UP000002516"/>
    </source>
</evidence>
<dbReference type="HOGENOM" id="CLU_396343_0_0_6"/>
<feature type="transmembrane region" description="Helical" evidence="1">
    <location>
        <begin position="259"/>
        <end position="281"/>
    </location>
</feature>
<feature type="transmembrane region" description="Helical" evidence="1">
    <location>
        <begin position="150"/>
        <end position="168"/>
    </location>
</feature>
<feature type="transmembrane region" description="Helical" evidence="1">
    <location>
        <begin position="126"/>
        <end position="143"/>
    </location>
</feature>
<accession>Q87BB9</accession>
<feature type="transmembrane region" description="Helical" evidence="1">
    <location>
        <begin position="355"/>
        <end position="373"/>
    </location>
</feature>
<keyword evidence="3" id="KW-1185">Reference proteome</keyword>
<keyword evidence="1" id="KW-0472">Membrane</keyword>
<gene>
    <name evidence="2" type="ordered locus">PD_1539</name>
</gene>
<organism evidence="2 3">
    <name type="scientific">Xylella fastidiosa (strain Temecula1 / ATCC 700964)</name>
    <dbReference type="NCBI Taxonomy" id="183190"/>
    <lineage>
        <taxon>Bacteria</taxon>
        <taxon>Pseudomonadati</taxon>
        <taxon>Pseudomonadota</taxon>
        <taxon>Gammaproteobacteria</taxon>
        <taxon>Lysobacterales</taxon>
        <taxon>Lysobacteraceae</taxon>
        <taxon>Xylella</taxon>
    </lineage>
</organism>
<name>Q87BB9_XYLFT</name>
<keyword evidence="1" id="KW-0812">Transmembrane</keyword>
<feature type="transmembrane region" description="Helical" evidence="1">
    <location>
        <begin position="423"/>
        <end position="441"/>
    </location>
</feature>
<feature type="transmembrane region" description="Helical" evidence="1">
    <location>
        <begin position="393"/>
        <end position="411"/>
    </location>
</feature>
<dbReference type="KEGG" id="xft:PD_1539"/>
<keyword evidence="1" id="KW-1133">Transmembrane helix</keyword>
<evidence type="ECO:0000256" key="1">
    <source>
        <dbReference type="SAM" id="Phobius"/>
    </source>
</evidence>
<feature type="transmembrane region" description="Helical" evidence="1">
    <location>
        <begin position="31"/>
        <end position="52"/>
    </location>
</feature>
<protein>
    <recommendedName>
        <fullName evidence="4">YfhO family protein</fullName>
    </recommendedName>
</protein>
<proteinExistence type="predicted"/>
<evidence type="ECO:0000313" key="2">
    <source>
        <dbReference type="EMBL" id="AAO29381.1"/>
    </source>
</evidence>
<dbReference type="AlphaFoldDB" id="Q87BB9"/>